<sequence>MADRLPAVTGGRRCSAPSLRRIDGRRLARAVLVLLCVLLVAAPVPSGRAQVSQDTSQPVLLSADSMTYDEGLQTVIARGNVEITQGPRTLLADTVTYNQQTEVVTASGNVALMEPTGDVLFADYLELKEEFRNGAIQGIRALLSDNSRMAASSARRRDGNRTVMRKAVYSPCNLCAEDPSRAPLWQVRAQRIVHDQEEKEISYRNATFDVYGVPVLYTPYFAHPDPSVERKTGFLPPVFRQNSYFGTNAQMPYYIVLDDQTDLTLTPWLSTEQAPQLYGEARRRFSTGEVVADGSITRGTERDDNNNEVGSERWRGHVRGVGRFRIDPEWRWGFNLFRTSDDTYLKRYDISNLDTLTSRAFIEGVDYRNYAVANAYSFQDLRSGVDDDQIPVILPDLRYEWQSDAGDYGGRYTVDASMVALTRNEGTDTRRLAVNGGWQLPYTGPMGDIYRVRAELQGAVYWLDAQPIPGSASSVNDSGTYGRLVPALTFDWRWPLVRQIGNVRQVLEPIAGIVLTPYSGSNSLIPNEDSQDVEFDTTNLFETNRFPGLDRWDGGPRFNYGVRTGLYWPESGYGEFFIGQSIRNGEDYEFDEGSGLRTQVSDIVMSTNLAPNKYFDLLWRARLDPRGMNLRRNEIIAGAGPDAFRVNVSYAKLDDTQFQGSTGDREAVQVQGNLRISKYWTATAAHLQDLGEDGGSLYTNLGLRYTDECFDLLLFADTSYFRNRDIQPETTFGFRFRLANLN</sequence>
<feature type="domain" description="LptD C-terminal" evidence="6">
    <location>
        <begin position="315"/>
        <end position="680"/>
    </location>
</feature>
<evidence type="ECO:0000313" key="7">
    <source>
        <dbReference type="EMBL" id="MFC3225656.1"/>
    </source>
</evidence>
<dbReference type="EMBL" id="JBHRTR010000003">
    <property type="protein sequence ID" value="MFC3225656.1"/>
    <property type="molecule type" value="Genomic_DNA"/>
</dbReference>
<keyword evidence="3 4" id="KW-0998">Cell outer membrane</keyword>
<name>A0ABV7KTP3_9PROT</name>
<comment type="caution">
    <text evidence="4">Lacks conserved residue(s) required for the propagation of feature annotation.</text>
</comment>
<comment type="subunit">
    <text evidence="4">Component of the lipopolysaccharide transport and assembly complex.</text>
</comment>
<evidence type="ECO:0000256" key="3">
    <source>
        <dbReference type="ARBA" id="ARBA00023237"/>
    </source>
</evidence>
<evidence type="ECO:0000259" key="5">
    <source>
        <dbReference type="Pfam" id="PF03968"/>
    </source>
</evidence>
<dbReference type="RefSeq" id="WP_379897390.1">
    <property type="nucleotide sequence ID" value="NZ_JBHRTR010000003.1"/>
</dbReference>
<organism evidence="7 8">
    <name type="scientific">Marinibaculum pumilum</name>
    <dbReference type="NCBI Taxonomy" id="1766165"/>
    <lineage>
        <taxon>Bacteria</taxon>
        <taxon>Pseudomonadati</taxon>
        <taxon>Pseudomonadota</taxon>
        <taxon>Alphaproteobacteria</taxon>
        <taxon>Rhodospirillales</taxon>
        <taxon>Rhodospirillaceae</taxon>
        <taxon>Marinibaculum</taxon>
    </lineage>
</organism>
<feature type="domain" description="Organic solvent tolerance-like N-terminal" evidence="5">
    <location>
        <begin position="62"/>
        <end position="130"/>
    </location>
</feature>
<protein>
    <recommendedName>
        <fullName evidence="4">LPS-assembly protein LptD</fullName>
    </recommendedName>
</protein>
<dbReference type="Pfam" id="PF03968">
    <property type="entry name" value="LptD_N"/>
    <property type="match status" value="1"/>
</dbReference>
<comment type="similarity">
    <text evidence="4">Belongs to the LptD family.</text>
</comment>
<dbReference type="PANTHER" id="PTHR30189:SF1">
    <property type="entry name" value="LPS-ASSEMBLY PROTEIN LPTD"/>
    <property type="match status" value="1"/>
</dbReference>
<keyword evidence="2 4" id="KW-0472">Membrane</keyword>
<evidence type="ECO:0000256" key="1">
    <source>
        <dbReference type="ARBA" id="ARBA00022729"/>
    </source>
</evidence>
<dbReference type="InterPro" id="IPR007543">
    <property type="entry name" value="LptD_C"/>
</dbReference>
<evidence type="ECO:0000313" key="8">
    <source>
        <dbReference type="Proteomes" id="UP001595528"/>
    </source>
</evidence>
<evidence type="ECO:0000256" key="4">
    <source>
        <dbReference type="HAMAP-Rule" id="MF_01411"/>
    </source>
</evidence>
<reference evidence="8" key="1">
    <citation type="journal article" date="2019" name="Int. J. Syst. Evol. Microbiol.">
        <title>The Global Catalogue of Microorganisms (GCM) 10K type strain sequencing project: providing services to taxonomists for standard genome sequencing and annotation.</title>
        <authorList>
            <consortium name="The Broad Institute Genomics Platform"/>
            <consortium name="The Broad Institute Genome Sequencing Center for Infectious Disease"/>
            <person name="Wu L."/>
            <person name="Ma J."/>
        </authorList>
    </citation>
    <scope>NUCLEOTIDE SEQUENCE [LARGE SCALE GENOMIC DNA]</scope>
    <source>
        <strain evidence="8">KCTC 42964</strain>
    </source>
</reference>
<keyword evidence="8" id="KW-1185">Reference proteome</keyword>
<dbReference type="Proteomes" id="UP001595528">
    <property type="component" value="Unassembled WGS sequence"/>
</dbReference>
<dbReference type="HAMAP" id="MF_01411">
    <property type="entry name" value="LPS_assembly_LptD"/>
    <property type="match status" value="1"/>
</dbReference>
<evidence type="ECO:0000256" key="2">
    <source>
        <dbReference type="ARBA" id="ARBA00023136"/>
    </source>
</evidence>
<dbReference type="PANTHER" id="PTHR30189">
    <property type="entry name" value="LPS-ASSEMBLY PROTEIN"/>
    <property type="match status" value="1"/>
</dbReference>
<accession>A0ABV7KTP3</accession>
<dbReference type="InterPro" id="IPR020889">
    <property type="entry name" value="LipoPS_assembly_LptD"/>
</dbReference>
<dbReference type="Gene3D" id="2.60.450.10">
    <property type="entry name" value="Lipopolysaccharide (LPS) transport protein A like domain"/>
    <property type="match status" value="1"/>
</dbReference>
<proteinExistence type="inferred from homology"/>
<comment type="function">
    <text evidence="4">Involved in the assembly of lipopolysaccharide (LPS) at the surface of the outer membrane.</text>
</comment>
<dbReference type="Pfam" id="PF04453">
    <property type="entry name" value="LptD"/>
    <property type="match status" value="1"/>
</dbReference>
<dbReference type="InterPro" id="IPR005653">
    <property type="entry name" value="OstA-like_N"/>
</dbReference>
<comment type="subcellular location">
    <subcellularLocation>
        <location evidence="4">Cell outer membrane</location>
    </subcellularLocation>
</comment>
<dbReference type="InterPro" id="IPR050218">
    <property type="entry name" value="LptD"/>
</dbReference>
<gene>
    <name evidence="4" type="primary">lptD</name>
    <name evidence="7" type="ORF">ACFOGJ_00335</name>
</gene>
<comment type="caution">
    <text evidence="7">The sequence shown here is derived from an EMBL/GenBank/DDBJ whole genome shotgun (WGS) entry which is preliminary data.</text>
</comment>
<evidence type="ECO:0000259" key="6">
    <source>
        <dbReference type="Pfam" id="PF04453"/>
    </source>
</evidence>
<keyword evidence="1 4" id="KW-0732">Signal</keyword>